<dbReference type="Pfam" id="PF03466">
    <property type="entry name" value="LysR_substrate"/>
    <property type="match status" value="1"/>
</dbReference>
<reference evidence="6 7" key="1">
    <citation type="submission" date="2019-03" db="EMBL/GenBank/DDBJ databases">
        <title>Genomic Encyclopedia of Type Strains, Phase IV (KMG-IV): sequencing the most valuable type-strain genomes for metagenomic binning, comparative biology and taxonomic classification.</title>
        <authorList>
            <person name="Goeker M."/>
        </authorList>
    </citation>
    <scope>NUCLEOTIDE SEQUENCE [LARGE SCALE GENOMIC DNA]</scope>
    <source>
        <strain evidence="6 7">DSM 25903</strain>
    </source>
</reference>
<dbReference type="InterPro" id="IPR058163">
    <property type="entry name" value="LysR-type_TF_proteobact-type"/>
</dbReference>
<keyword evidence="3" id="KW-0238">DNA-binding</keyword>
<dbReference type="GO" id="GO:0043565">
    <property type="term" value="F:sequence-specific DNA binding"/>
    <property type="evidence" value="ECO:0007669"/>
    <property type="project" value="TreeGrafter"/>
</dbReference>
<dbReference type="EMBL" id="SNZR01000016">
    <property type="protein sequence ID" value="TDR87200.1"/>
    <property type="molecule type" value="Genomic_DNA"/>
</dbReference>
<dbReference type="GO" id="GO:0006351">
    <property type="term" value="P:DNA-templated transcription"/>
    <property type="evidence" value="ECO:0007669"/>
    <property type="project" value="TreeGrafter"/>
</dbReference>
<dbReference type="InterPro" id="IPR036390">
    <property type="entry name" value="WH_DNA-bd_sf"/>
</dbReference>
<dbReference type="PANTHER" id="PTHR30537">
    <property type="entry name" value="HTH-TYPE TRANSCRIPTIONAL REGULATOR"/>
    <property type="match status" value="1"/>
</dbReference>
<accession>A0A4R7BNT1</accession>
<dbReference type="OrthoDB" id="9786526at2"/>
<dbReference type="PROSITE" id="PS50931">
    <property type="entry name" value="HTH_LYSR"/>
    <property type="match status" value="1"/>
</dbReference>
<dbReference type="Proteomes" id="UP000295122">
    <property type="component" value="Unassembled WGS sequence"/>
</dbReference>
<keyword evidence="4" id="KW-0804">Transcription</keyword>
<dbReference type="Gene3D" id="1.10.10.10">
    <property type="entry name" value="Winged helix-like DNA-binding domain superfamily/Winged helix DNA-binding domain"/>
    <property type="match status" value="1"/>
</dbReference>
<evidence type="ECO:0000313" key="6">
    <source>
        <dbReference type="EMBL" id="TDR87200.1"/>
    </source>
</evidence>
<dbReference type="AlphaFoldDB" id="A0A4R7BNT1"/>
<dbReference type="FunFam" id="3.40.190.290:FF:000001">
    <property type="entry name" value="Transcriptional regulator, LysR family"/>
    <property type="match status" value="1"/>
</dbReference>
<evidence type="ECO:0000259" key="5">
    <source>
        <dbReference type="PROSITE" id="PS50931"/>
    </source>
</evidence>
<sequence>MDRLDALRVFARVVDCESFSRAAETLRMPRSSVSTCVKDLETRLGTTLLHRTTRRVSLTPDGAAFYERCLRLLADYEDAETLFRGGSPARGRLRVSVPGRFGRLVVAPALPDFFARYPELELEIGVEDRPVDLVEGGFDCAVRVGGVGDEGLIARPIGDLPLINCASPAYLARHGAPREVADLAAHLEVGYASPGSGRIAEWEYVRDGETHRVEVPRQVTVNCAETYIACCLAGLGLIQIPAYDVRDHLAAGDLVEVMPDLRAEPMPLAFVYAHRSRLSRRLKVFMDWAGRLFADEVLMPG</sequence>
<dbReference type="InterPro" id="IPR036388">
    <property type="entry name" value="WH-like_DNA-bd_sf"/>
</dbReference>
<dbReference type="Gene3D" id="3.40.190.290">
    <property type="match status" value="1"/>
</dbReference>
<dbReference type="FunFam" id="1.10.10.10:FF:000001">
    <property type="entry name" value="LysR family transcriptional regulator"/>
    <property type="match status" value="1"/>
</dbReference>
<keyword evidence="2" id="KW-0805">Transcription regulation</keyword>
<dbReference type="GO" id="GO:0003700">
    <property type="term" value="F:DNA-binding transcription factor activity"/>
    <property type="evidence" value="ECO:0007669"/>
    <property type="project" value="InterPro"/>
</dbReference>
<gene>
    <name evidence="6" type="ORF">EV668_4280</name>
</gene>
<dbReference type="SUPFAM" id="SSF53850">
    <property type="entry name" value="Periplasmic binding protein-like II"/>
    <property type="match status" value="1"/>
</dbReference>
<organism evidence="6 7">
    <name type="scientific">Enterovirga rhinocerotis</name>
    <dbReference type="NCBI Taxonomy" id="1339210"/>
    <lineage>
        <taxon>Bacteria</taxon>
        <taxon>Pseudomonadati</taxon>
        <taxon>Pseudomonadota</taxon>
        <taxon>Alphaproteobacteria</taxon>
        <taxon>Hyphomicrobiales</taxon>
        <taxon>Methylobacteriaceae</taxon>
        <taxon>Enterovirga</taxon>
    </lineage>
</organism>
<feature type="domain" description="HTH lysR-type" evidence="5">
    <location>
        <begin position="1"/>
        <end position="59"/>
    </location>
</feature>
<name>A0A4R7BNT1_9HYPH</name>
<evidence type="ECO:0000256" key="2">
    <source>
        <dbReference type="ARBA" id="ARBA00023015"/>
    </source>
</evidence>
<dbReference type="RefSeq" id="WP_133773918.1">
    <property type="nucleotide sequence ID" value="NZ_SNZR01000016.1"/>
</dbReference>
<dbReference type="Pfam" id="PF00126">
    <property type="entry name" value="HTH_1"/>
    <property type="match status" value="1"/>
</dbReference>
<dbReference type="PANTHER" id="PTHR30537:SF72">
    <property type="entry name" value="LYSR FAMILY TRANSCRIPTIONAL REGULATOR"/>
    <property type="match status" value="1"/>
</dbReference>
<protein>
    <submittedName>
        <fullName evidence="6">LysR family transcriptional regulator</fullName>
    </submittedName>
</protein>
<keyword evidence="7" id="KW-1185">Reference proteome</keyword>
<comment type="caution">
    <text evidence="6">The sequence shown here is derived from an EMBL/GenBank/DDBJ whole genome shotgun (WGS) entry which is preliminary data.</text>
</comment>
<dbReference type="SUPFAM" id="SSF46785">
    <property type="entry name" value="Winged helix' DNA-binding domain"/>
    <property type="match status" value="1"/>
</dbReference>
<evidence type="ECO:0000313" key="7">
    <source>
        <dbReference type="Proteomes" id="UP000295122"/>
    </source>
</evidence>
<dbReference type="InterPro" id="IPR005119">
    <property type="entry name" value="LysR_subst-bd"/>
</dbReference>
<proteinExistence type="inferred from homology"/>
<evidence type="ECO:0000256" key="4">
    <source>
        <dbReference type="ARBA" id="ARBA00023163"/>
    </source>
</evidence>
<dbReference type="InterPro" id="IPR000847">
    <property type="entry name" value="LysR_HTH_N"/>
</dbReference>
<comment type="similarity">
    <text evidence="1">Belongs to the LysR transcriptional regulatory family.</text>
</comment>
<dbReference type="CDD" id="cd08472">
    <property type="entry name" value="PBP2_CrgA_like_3"/>
    <property type="match status" value="1"/>
</dbReference>
<evidence type="ECO:0000256" key="1">
    <source>
        <dbReference type="ARBA" id="ARBA00009437"/>
    </source>
</evidence>
<evidence type="ECO:0000256" key="3">
    <source>
        <dbReference type="ARBA" id="ARBA00023125"/>
    </source>
</evidence>